<reference evidence="3" key="1">
    <citation type="submission" date="2021-03" db="EMBL/GenBank/DDBJ databases">
        <title>Legionella lytica PCM 2298.</title>
        <authorList>
            <person name="Koper P."/>
        </authorList>
    </citation>
    <scope>NUCLEOTIDE SEQUENCE</scope>
    <source>
        <strain evidence="3">PCM 2298</strain>
        <plasmid evidence="3">pLlyPCM2298_2</plasmid>
    </source>
</reference>
<dbReference type="Proteomes" id="UP001057474">
    <property type="component" value="Plasmid pLlyPCM2298_2"/>
</dbReference>
<keyword evidence="2" id="KW-0812">Transmembrane</keyword>
<dbReference type="Pfam" id="PF03743">
    <property type="entry name" value="TrbI"/>
    <property type="match status" value="1"/>
</dbReference>
<feature type="region of interest" description="Disordered" evidence="1">
    <location>
        <begin position="116"/>
        <end position="138"/>
    </location>
</feature>
<evidence type="ECO:0000313" key="4">
    <source>
        <dbReference type="Proteomes" id="UP001057474"/>
    </source>
</evidence>
<keyword evidence="2" id="KW-0472">Membrane</keyword>
<keyword evidence="2" id="KW-1133">Transmembrane helix</keyword>
<evidence type="ECO:0000256" key="2">
    <source>
        <dbReference type="SAM" id="Phobius"/>
    </source>
</evidence>
<geneLocation type="plasmid" evidence="3 4">
    <name>pLlyPCM2298_2</name>
</geneLocation>
<dbReference type="EMBL" id="CP071529">
    <property type="protein sequence ID" value="USQ15573.1"/>
    <property type="molecule type" value="Genomic_DNA"/>
</dbReference>
<dbReference type="RefSeq" id="WP_058532924.1">
    <property type="nucleotide sequence ID" value="NZ_CP071529.1"/>
</dbReference>
<gene>
    <name evidence="3" type="ORF">J2N86_15610</name>
</gene>
<accession>A0ABY4YD62</accession>
<keyword evidence="3" id="KW-0614">Plasmid</keyword>
<dbReference type="InterPro" id="IPR005498">
    <property type="entry name" value="T4SS_VirB10/TraB/TrbI"/>
</dbReference>
<organism evidence="3 4">
    <name type="scientific">Legionella lytica</name>
    <dbReference type="NCBI Taxonomy" id="96232"/>
    <lineage>
        <taxon>Bacteria</taxon>
        <taxon>Pseudomonadati</taxon>
        <taxon>Pseudomonadota</taxon>
        <taxon>Gammaproteobacteria</taxon>
        <taxon>Legionellales</taxon>
        <taxon>Legionellaceae</taxon>
        <taxon>Legionella</taxon>
    </lineage>
</organism>
<proteinExistence type="predicted"/>
<sequence length="460" mass="50607">MANWQLNKLVKKVQIRRLLLIGGSLIMGFFVVFALMAGGHAKKKPQAQESADLTGIIEESFTEEVAQNALTAQQTEVELLKKQLSELTRNIKKMNEEHQFELKTQKDELSAQLASLATAKQESAERPEAESQLPSELNQAKNSGFWHSANSYAMNSLNQLGEAVHSDAVPKIHVVSFRPKPKRHSNHYKNYLNPKHYVPSNTSVKAVILGGADADSSVNGQAKENGAMIFKFIEDARLPNGQRARLHGCRVSSFTYGDISSERAIPSLYNLSCAYPGQPIIDKRVTGWVFYKGKVGIKGTPVMKDGKVMKWAGLSGIISGVTSAAQYAQSMQNISPIGATSIIPSGNIVPYAAYGGASKSGDMLAQYYIKRAEQYHPIIPIGAGNEVTVVFKDGFYLEPDEDKQEYAKKQVHEARELAQEVVQEEHSNQNNEMNFTVPPQVLGRIDEVNAASRMGAGERQ</sequence>
<keyword evidence="4" id="KW-1185">Reference proteome</keyword>
<evidence type="ECO:0000256" key="1">
    <source>
        <dbReference type="SAM" id="MobiDB-lite"/>
    </source>
</evidence>
<evidence type="ECO:0000313" key="3">
    <source>
        <dbReference type="EMBL" id="USQ15573.1"/>
    </source>
</evidence>
<name>A0ABY4YD62_9GAMM</name>
<dbReference type="CDD" id="cd16430">
    <property type="entry name" value="TraB"/>
    <property type="match status" value="1"/>
</dbReference>
<protein>
    <submittedName>
        <fullName evidence="3">Conjugal transfer protein TraB</fullName>
    </submittedName>
</protein>
<feature type="transmembrane region" description="Helical" evidence="2">
    <location>
        <begin position="18"/>
        <end position="38"/>
    </location>
</feature>